<accession>A0A316AQD2</accession>
<dbReference type="InterPro" id="IPR003782">
    <property type="entry name" value="SCO1/SenC"/>
</dbReference>
<feature type="disulfide bond" description="Redox-active" evidence="3">
    <location>
        <begin position="77"/>
        <end position="81"/>
    </location>
</feature>
<feature type="binding site" evidence="2">
    <location>
        <position position="167"/>
    </location>
    <ligand>
        <name>Cu cation</name>
        <dbReference type="ChEBI" id="CHEBI:23378"/>
    </ligand>
</feature>
<keyword evidence="3" id="KW-1015">Disulfide bond</keyword>
<organism evidence="4 5">
    <name type="scientific">Dyadobacter jejuensis</name>
    <dbReference type="NCBI Taxonomy" id="1082580"/>
    <lineage>
        <taxon>Bacteria</taxon>
        <taxon>Pseudomonadati</taxon>
        <taxon>Bacteroidota</taxon>
        <taxon>Cytophagia</taxon>
        <taxon>Cytophagales</taxon>
        <taxon>Spirosomataceae</taxon>
        <taxon>Dyadobacter</taxon>
    </lineage>
</organism>
<dbReference type="GO" id="GO:0046872">
    <property type="term" value="F:metal ion binding"/>
    <property type="evidence" value="ECO:0007669"/>
    <property type="project" value="UniProtKB-KW"/>
</dbReference>
<dbReference type="Gene3D" id="3.40.30.10">
    <property type="entry name" value="Glutaredoxin"/>
    <property type="match status" value="1"/>
</dbReference>
<name>A0A316AQD2_9BACT</name>
<proteinExistence type="inferred from homology"/>
<protein>
    <submittedName>
        <fullName evidence="4">Protein SCO1/2</fullName>
    </submittedName>
</protein>
<dbReference type="EMBL" id="QGDT01000001">
    <property type="protein sequence ID" value="PWJ59945.1"/>
    <property type="molecule type" value="Genomic_DNA"/>
</dbReference>
<dbReference type="CDD" id="cd02968">
    <property type="entry name" value="SCO"/>
    <property type="match status" value="1"/>
</dbReference>
<sequence>MGLEVSLWSCQTAQKENRLPYYNQADFTPQFLSPSEALTQIDHTIGEFSFTDQHGATVTDQDIEGKIHVANFVFTSCISICPVMTKHLKILQEQFGDNPQVEVLSYSVTPWIDTVDRLEGYTQQNGITAKNWHFLTGNQAAIYALARQSYFAEEDLGFTKDSSDFLHTEHVLLVDGSKRIRGIYNGTLELETQQLAKDISWLLAEAKKP</sequence>
<keyword evidence="2" id="KW-0479">Metal-binding</keyword>
<evidence type="ECO:0000313" key="5">
    <source>
        <dbReference type="Proteomes" id="UP000245880"/>
    </source>
</evidence>
<feature type="binding site" evidence="2">
    <location>
        <position position="77"/>
    </location>
    <ligand>
        <name>Cu cation</name>
        <dbReference type="ChEBI" id="CHEBI:23378"/>
    </ligand>
</feature>
<comment type="similarity">
    <text evidence="1">Belongs to the SCO1/2 family.</text>
</comment>
<dbReference type="InterPro" id="IPR036249">
    <property type="entry name" value="Thioredoxin-like_sf"/>
</dbReference>
<dbReference type="PANTHER" id="PTHR12151">
    <property type="entry name" value="ELECTRON TRANSPORT PROTIN SCO1/SENC FAMILY MEMBER"/>
    <property type="match status" value="1"/>
</dbReference>
<comment type="caution">
    <text evidence="4">The sequence shown here is derived from an EMBL/GenBank/DDBJ whole genome shotgun (WGS) entry which is preliminary data.</text>
</comment>
<dbReference type="Proteomes" id="UP000245880">
    <property type="component" value="Unassembled WGS sequence"/>
</dbReference>
<gene>
    <name evidence="4" type="ORF">CLV98_101120</name>
</gene>
<dbReference type="AlphaFoldDB" id="A0A316AQD2"/>
<dbReference type="PANTHER" id="PTHR12151:SF25">
    <property type="entry name" value="LINALOOL DEHYDRATASE_ISOMERASE DOMAIN-CONTAINING PROTEIN"/>
    <property type="match status" value="1"/>
</dbReference>
<keyword evidence="2" id="KW-0186">Copper</keyword>
<evidence type="ECO:0000256" key="2">
    <source>
        <dbReference type="PIRSR" id="PIRSR603782-1"/>
    </source>
</evidence>
<feature type="binding site" evidence="2">
    <location>
        <position position="81"/>
    </location>
    <ligand>
        <name>Cu cation</name>
        <dbReference type="ChEBI" id="CHEBI:23378"/>
    </ligand>
</feature>
<dbReference type="SUPFAM" id="SSF52833">
    <property type="entry name" value="Thioredoxin-like"/>
    <property type="match status" value="1"/>
</dbReference>
<evidence type="ECO:0000256" key="3">
    <source>
        <dbReference type="PIRSR" id="PIRSR603782-2"/>
    </source>
</evidence>
<evidence type="ECO:0000256" key="1">
    <source>
        <dbReference type="ARBA" id="ARBA00010996"/>
    </source>
</evidence>
<dbReference type="Pfam" id="PF02630">
    <property type="entry name" value="SCO1-SenC"/>
    <property type="match status" value="1"/>
</dbReference>
<evidence type="ECO:0000313" key="4">
    <source>
        <dbReference type="EMBL" id="PWJ59945.1"/>
    </source>
</evidence>
<keyword evidence="5" id="KW-1185">Reference proteome</keyword>
<reference evidence="4 5" key="1">
    <citation type="submission" date="2018-03" db="EMBL/GenBank/DDBJ databases">
        <title>Genomic Encyclopedia of Archaeal and Bacterial Type Strains, Phase II (KMG-II): from individual species to whole genera.</title>
        <authorList>
            <person name="Goeker M."/>
        </authorList>
    </citation>
    <scope>NUCLEOTIDE SEQUENCE [LARGE SCALE GENOMIC DNA]</scope>
    <source>
        <strain evidence="4 5">DSM 100346</strain>
    </source>
</reference>